<dbReference type="RefSeq" id="XP_004997058.1">
    <property type="nucleotide sequence ID" value="XM_004997001.1"/>
</dbReference>
<dbReference type="GeneID" id="16077653"/>
<keyword evidence="1" id="KW-0539">Nucleus</keyword>
<dbReference type="Gene3D" id="1.20.930.10">
    <property type="entry name" value="Conserved domain common to transcription factors TFIIS, elongin A, CRSP70"/>
    <property type="match status" value="1"/>
</dbReference>
<evidence type="ECO:0000313" key="4">
    <source>
        <dbReference type="EMBL" id="EGD80497.1"/>
    </source>
</evidence>
<dbReference type="Proteomes" id="UP000007799">
    <property type="component" value="Unassembled WGS sequence"/>
</dbReference>
<dbReference type="InParanoid" id="F2U0S3"/>
<dbReference type="InterPro" id="IPR035441">
    <property type="entry name" value="TFIIS/LEDGF_dom_sf"/>
</dbReference>
<dbReference type="InterPro" id="IPR017923">
    <property type="entry name" value="TFIIS_N"/>
</dbReference>
<dbReference type="FunCoup" id="F2U0S3">
    <property type="interactions" value="508"/>
</dbReference>
<feature type="region of interest" description="Disordered" evidence="2">
    <location>
        <begin position="1"/>
        <end position="65"/>
    </location>
</feature>
<keyword evidence="5" id="KW-1185">Reference proteome</keyword>
<accession>F2U0S3</accession>
<evidence type="ECO:0000313" key="5">
    <source>
        <dbReference type="Proteomes" id="UP000007799"/>
    </source>
</evidence>
<dbReference type="PROSITE" id="PS51319">
    <property type="entry name" value="TFIIS_N"/>
    <property type="match status" value="1"/>
</dbReference>
<feature type="domain" description="TFIIS N-terminal" evidence="3">
    <location>
        <begin position="83"/>
        <end position="157"/>
    </location>
</feature>
<name>F2U0S3_SALR5</name>
<feature type="compositionally biased region" description="Basic residues" evidence="2">
    <location>
        <begin position="10"/>
        <end position="24"/>
    </location>
</feature>
<comment type="subcellular location">
    <subcellularLocation>
        <location evidence="1">Nucleus</location>
    </subcellularLocation>
</comment>
<organism evidence="5">
    <name type="scientific">Salpingoeca rosetta (strain ATCC 50818 / BSB-021)</name>
    <dbReference type="NCBI Taxonomy" id="946362"/>
    <lineage>
        <taxon>Eukaryota</taxon>
        <taxon>Choanoflagellata</taxon>
        <taxon>Craspedida</taxon>
        <taxon>Salpingoecidae</taxon>
        <taxon>Salpingoeca</taxon>
    </lineage>
</organism>
<protein>
    <recommendedName>
        <fullName evidence="3">TFIIS N-terminal domain-containing protein</fullName>
    </recommendedName>
</protein>
<dbReference type="EMBL" id="GL832958">
    <property type="protein sequence ID" value="EGD80497.1"/>
    <property type="molecule type" value="Genomic_DNA"/>
</dbReference>
<dbReference type="InterPro" id="IPR036575">
    <property type="entry name" value="TFIIS_cen_dom_sf"/>
</dbReference>
<proteinExistence type="predicted"/>
<evidence type="ECO:0000256" key="2">
    <source>
        <dbReference type="SAM" id="MobiDB-lite"/>
    </source>
</evidence>
<gene>
    <name evidence="4" type="ORF">PTSG_11687</name>
</gene>
<dbReference type="Gene3D" id="1.10.472.30">
    <property type="entry name" value="Transcription elongation factor S-II, central domain"/>
    <property type="match status" value="1"/>
</dbReference>
<dbReference type="eggNOG" id="KOG1105">
    <property type="taxonomic scope" value="Eukaryota"/>
</dbReference>
<dbReference type="Pfam" id="PF08711">
    <property type="entry name" value="Med26"/>
    <property type="match status" value="1"/>
</dbReference>
<feature type="compositionally biased region" description="Basic and acidic residues" evidence="2">
    <location>
        <begin position="32"/>
        <end position="65"/>
    </location>
</feature>
<dbReference type="KEGG" id="sre:PTSG_11687"/>
<dbReference type="AlphaFoldDB" id="F2U0S3"/>
<reference evidence="4" key="1">
    <citation type="submission" date="2009-08" db="EMBL/GenBank/DDBJ databases">
        <title>Annotation of Salpingoeca rosetta.</title>
        <authorList>
            <consortium name="The Broad Institute Genome Sequencing Platform"/>
            <person name="Russ C."/>
            <person name="Cuomo C."/>
            <person name="Burger G."/>
            <person name="Gray M.W."/>
            <person name="Holland P.W.H."/>
            <person name="King N."/>
            <person name="Lang F.B.F."/>
            <person name="Roger A.J."/>
            <person name="Ruiz-Trillo I."/>
            <person name="Young S.K."/>
            <person name="Zeng Q."/>
            <person name="Gargeya S."/>
            <person name="Alvarado L."/>
            <person name="Berlin A."/>
            <person name="Chapman S.B."/>
            <person name="Chen Z."/>
            <person name="Freedman E."/>
            <person name="Gellesch M."/>
            <person name="Goldberg J."/>
            <person name="Griggs A."/>
            <person name="Gujja S."/>
            <person name="Heilman E."/>
            <person name="Heiman D."/>
            <person name="Howarth C."/>
            <person name="Mehta T."/>
            <person name="Neiman D."/>
            <person name="Pearson M."/>
            <person name="Roberts A."/>
            <person name="Saif S."/>
            <person name="Shea T."/>
            <person name="Shenoy N."/>
            <person name="Sisk P."/>
            <person name="Stolte C."/>
            <person name="Sykes S."/>
            <person name="White J."/>
            <person name="Yandava C."/>
            <person name="Haas B."/>
            <person name="Nusbaum C."/>
            <person name="Birren B."/>
        </authorList>
    </citation>
    <scope>NUCLEOTIDE SEQUENCE [LARGE SCALE GENOMIC DNA]</scope>
    <source>
        <strain evidence="4">ATCC 50818</strain>
    </source>
</reference>
<dbReference type="SUPFAM" id="SSF47676">
    <property type="entry name" value="Conserved domain common to transcription factors TFIIS, elongin A, CRSP70"/>
    <property type="match status" value="1"/>
</dbReference>
<sequence length="279" mass="31819">MERFVVRVKAVPRPRKKREKKRLRQVTINSLKEVEKLRKDAKEQEANGEERPQRRPPKKNDKQDKKLLRQATIGAMKKVVPVKEVNELSQRMREHMHDPDTLLECLNRLTEKIFEPSVLLKLDVGRVVRRLTKHQNPKVAQAAKALKTEWTARIQAPPKPLLEVKAGGKDETVRRGFRQMIAKPLRGHAEHTQDATAGEGGGTDLCDERAKQLEVHVFRSKHEDRPSAGYKRTCRQLSRMLTYNADIAHQVLDGSLLPSTVVAVAVQWSVSGKVELPQT</sequence>
<dbReference type="GO" id="GO:0005634">
    <property type="term" value="C:nucleus"/>
    <property type="evidence" value="ECO:0007669"/>
    <property type="project" value="UniProtKB-SubCell"/>
</dbReference>
<evidence type="ECO:0000256" key="1">
    <source>
        <dbReference type="PROSITE-ProRule" id="PRU00649"/>
    </source>
</evidence>
<dbReference type="STRING" id="946362.F2U0S3"/>
<dbReference type="GO" id="GO:0006351">
    <property type="term" value="P:DNA-templated transcription"/>
    <property type="evidence" value="ECO:0007669"/>
    <property type="project" value="InterPro"/>
</dbReference>
<evidence type="ECO:0000259" key="3">
    <source>
        <dbReference type="PROSITE" id="PS51319"/>
    </source>
</evidence>